<reference evidence="1" key="1">
    <citation type="submission" date="2023-08" db="EMBL/GenBank/DDBJ databases">
        <title>Mucin Metabolism Genes Underlie the Key Renovations of Bacteroides xylanisolvens Genomes in Captive Great Apes.</title>
        <authorList>
            <person name="Nishida A.H."/>
        </authorList>
    </citation>
    <scope>NUCLEOTIDE SEQUENCE</scope>
    <source>
        <strain evidence="1">P19.10B</strain>
    </source>
</reference>
<dbReference type="Proteomes" id="UP001197958">
    <property type="component" value="Unassembled WGS sequence"/>
</dbReference>
<evidence type="ECO:0000313" key="2">
    <source>
        <dbReference type="Proteomes" id="UP001197958"/>
    </source>
</evidence>
<protein>
    <submittedName>
        <fullName evidence="1">Uncharacterized protein</fullName>
    </submittedName>
</protein>
<accession>A0AAW4SVD1</accession>
<dbReference type="AlphaFoldDB" id="A0AAW4SVD1"/>
<organism evidence="1 2">
    <name type="scientific">Bacteroides xylanisolvens</name>
    <dbReference type="NCBI Taxonomy" id="371601"/>
    <lineage>
        <taxon>Bacteria</taxon>
        <taxon>Pseudomonadati</taxon>
        <taxon>Bacteroidota</taxon>
        <taxon>Bacteroidia</taxon>
        <taxon>Bacteroidales</taxon>
        <taxon>Bacteroidaceae</taxon>
        <taxon>Bacteroides</taxon>
    </lineage>
</organism>
<evidence type="ECO:0000313" key="1">
    <source>
        <dbReference type="EMBL" id="MCA4525868.1"/>
    </source>
</evidence>
<dbReference type="RefSeq" id="WP_225450403.1">
    <property type="nucleotide sequence ID" value="NZ_JAIWWK010000054.1"/>
</dbReference>
<proteinExistence type="predicted"/>
<dbReference type="EMBL" id="JAIWWW010000053">
    <property type="protein sequence ID" value="MCA4525868.1"/>
    <property type="molecule type" value="Genomic_DNA"/>
</dbReference>
<comment type="caution">
    <text evidence="1">The sequence shown here is derived from an EMBL/GenBank/DDBJ whole genome shotgun (WGS) entry which is preliminary data.</text>
</comment>
<dbReference type="Gene3D" id="1.10.3680.10">
    <property type="entry name" value="TerB-like"/>
    <property type="match status" value="1"/>
</dbReference>
<gene>
    <name evidence="1" type="ORF">LDZ35_21955</name>
</gene>
<dbReference type="InterPro" id="IPR029024">
    <property type="entry name" value="TerB-like"/>
</dbReference>
<sequence>MKQTERASIFRIVSDLIKADAIIDTREMEKLDSIREKYAIKKEDEILGSSYTLSKAVHILLDSPKCLQHELVATFNEVAMSDCFCAREEALLLVALRLSLTLDVNSECKIVSIDTSSVYIDPTQILYVESDFDNDVNWEINDKFREIMAEVRLAGFDLVYLPKIAEHYRTISNSDLLRIASFLYPTASLDRVENVTKQLQGLSTSEFCKDQLSGKLGVKEFSVIAPSLMIKIGNSFVGNKEIANFLLVELDKEVINTIRNILDLFSEYYHTFRLNYLKEEKGRFIFTGFYKQIFDIYMLRKGIKSSVVIDVYRETIRFPEADIKLEKLHRREKALYALFLLESASGGINFSKPTTPRQLAKYEKRMVAVQEKYKLIYKKFGGEPQNAPNLTISEIRLPMIALIKKQLKALGEILFHVDDYMIQRNMFGNYCVNIHPSLCCFCGVNAKDIYKLSDSEEWQKISAL</sequence>
<name>A0AAW4SVD1_9BACE</name>